<organism evidence="1 2">
    <name type="scientific">Novipirellula caenicola</name>
    <dbReference type="NCBI Taxonomy" id="1536901"/>
    <lineage>
        <taxon>Bacteria</taxon>
        <taxon>Pseudomonadati</taxon>
        <taxon>Planctomycetota</taxon>
        <taxon>Planctomycetia</taxon>
        <taxon>Pirellulales</taxon>
        <taxon>Pirellulaceae</taxon>
        <taxon>Novipirellula</taxon>
    </lineage>
</organism>
<dbReference type="Proteomes" id="UP001416858">
    <property type="component" value="Unassembled WGS sequence"/>
</dbReference>
<proteinExistence type="predicted"/>
<name>A0ABP9VHD3_9BACT</name>
<sequence>MWLIENRICVHLRVSVVVNNAWNATPLERCVSDSSLSFVARASFARYPEVR</sequence>
<accession>A0ABP9VHD3</accession>
<dbReference type="EMBL" id="BAABRO010000001">
    <property type="protein sequence ID" value="GAA5504629.1"/>
    <property type="molecule type" value="Genomic_DNA"/>
</dbReference>
<comment type="caution">
    <text evidence="1">The sequence shown here is derived from an EMBL/GenBank/DDBJ whole genome shotgun (WGS) entry which is preliminary data.</text>
</comment>
<keyword evidence="2" id="KW-1185">Reference proteome</keyword>
<protein>
    <submittedName>
        <fullName evidence="1">Uncharacterized protein</fullName>
    </submittedName>
</protein>
<evidence type="ECO:0000313" key="2">
    <source>
        <dbReference type="Proteomes" id="UP001416858"/>
    </source>
</evidence>
<gene>
    <name evidence="1" type="ORF">Rcae01_00068</name>
</gene>
<evidence type="ECO:0000313" key="1">
    <source>
        <dbReference type="EMBL" id="GAA5504629.1"/>
    </source>
</evidence>
<reference evidence="1 2" key="1">
    <citation type="submission" date="2024-02" db="EMBL/GenBank/DDBJ databases">
        <title>Rhodopirellula caenicola NBRC 110016.</title>
        <authorList>
            <person name="Ichikawa N."/>
            <person name="Katano-Makiyama Y."/>
            <person name="Hidaka K."/>
        </authorList>
    </citation>
    <scope>NUCLEOTIDE SEQUENCE [LARGE SCALE GENOMIC DNA]</scope>
    <source>
        <strain evidence="1 2">NBRC 110016</strain>
    </source>
</reference>